<gene>
    <name evidence="2" type="ORF">CJ263_17135</name>
</gene>
<accession>A0A223V9J0</accession>
<sequence length="267" mass="30751">MIKFFRKIRQNLIMENRTTKYLKYAIGEIALVMIGILLALQVNNWNQDRLNKNLEFQYYERLLDDVREEKLIIEATLNYSKQVSEHAKSAVAVFENSSNANPDPVANLVDMYQASQLLDPYSASSTYQELIASGQINLIQNDSVKTALIRYYDIGWSESGATILENTYRKNLRGKMPDDVQTKIRSYCGDTYVKTGNSYFPRLPKECNIQLDHNYAKSVVEALLKDESLKNDLRYLIGNESGKTNDLMATMLRLENLNLLLERINHD</sequence>
<dbReference type="KEGG" id="marb:CJ263_17135"/>
<dbReference type="Proteomes" id="UP000215244">
    <property type="component" value="Chromosome"/>
</dbReference>
<protein>
    <submittedName>
        <fullName evidence="2">Uncharacterized protein</fullName>
    </submittedName>
</protein>
<evidence type="ECO:0000256" key="1">
    <source>
        <dbReference type="SAM" id="Phobius"/>
    </source>
</evidence>
<keyword evidence="1" id="KW-0472">Membrane</keyword>
<reference evidence="2 3" key="1">
    <citation type="submission" date="2017-08" db="EMBL/GenBank/DDBJ databases">
        <title>The complete genome sequence of Maribacter sp. B1, isolated from deep-sea sediment.</title>
        <authorList>
            <person name="Wu Y.-H."/>
            <person name="Cheng H."/>
            <person name="Xu X.-W."/>
        </authorList>
    </citation>
    <scope>NUCLEOTIDE SEQUENCE [LARGE SCALE GENOMIC DNA]</scope>
    <source>
        <strain evidence="2 3">B1</strain>
    </source>
</reference>
<dbReference type="RefSeq" id="WP_094998387.1">
    <property type="nucleotide sequence ID" value="NZ_BMJL01000005.1"/>
</dbReference>
<dbReference type="OrthoDB" id="821805at2"/>
<keyword evidence="3" id="KW-1185">Reference proteome</keyword>
<dbReference type="EMBL" id="CP022957">
    <property type="protein sequence ID" value="ASV31800.1"/>
    <property type="molecule type" value="Genomic_DNA"/>
</dbReference>
<name>A0A223V9J0_9FLAO</name>
<proteinExistence type="predicted"/>
<keyword evidence="1" id="KW-1133">Transmembrane helix</keyword>
<keyword evidence="1" id="KW-0812">Transmembrane</keyword>
<evidence type="ECO:0000313" key="2">
    <source>
        <dbReference type="EMBL" id="ASV31800.1"/>
    </source>
</evidence>
<dbReference type="AlphaFoldDB" id="A0A223V9J0"/>
<evidence type="ECO:0000313" key="3">
    <source>
        <dbReference type="Proteomes" id="UP000215244"/>
    </source>
</evidence>
<feature type="transmembrane region" description="Helical" evidence="1">
    <location>
        <begin position="21"/>
        <end position="42"/>
    </location>
</feature>
<organism evidence="2 3">
    <name type="scientific">Maribacter cobaltidurans</name>
    <dbReference type="NCBI Taxonomy" id="1178778"/>
    <lineage>
        <taxon>Bacteria</taxon>
        <taxon>Pseudomonadati</taxon>
        <taxon>Bacteroidota</taxon>
        <taxon>Flavobacteriia</taxon>
        <taxon>Flavobacteriales</taxon>
        <taxon>Flavobacteriaceae</taxon>
        <taxon>Maribacter</taxon>
    </lineage>
</organism>